<evidence type="ECO:0000256" key="14">
    <source>
        <dbReference type="ARBA" id="ARBA00024827"/>
    </source>
</evidence>
<comment type="cofactor">
    <cofactor evidence="2">
        <name>[4Fe-4S] cluster</name>
        <dbReference type="ChEBI" id="CHEBI:49883"/>
    </cofactor>
</comment>
<evidence type="ECO:0000256" key="7">
    <source>
        <dbReference type="ARBA" id="ARBA00022490"/>
    </source>
</evidence>
<dbReference type="PATRIC" id="fig|1304284.3.peg.2130"/>
<dbReference type="Pfam" id="PF02518">
    <property type="entry name" value="HATPase_c"/>
    <property type="match status" value="1"/>
</dbReference>
<comment type="function">
    <text evidence="14">Member of the two-component regulatory system NreB/NreC involved in the control of dissimilatory nitrate/nitrite reduction in response to oxygen. NreB functions as a direct oxygen sensor histidine kinase which is autophosphorylated, in the absence of oxygen, probably at the conserved histidine residue, and transfers its phosphate group probably to a conserved aspartate residue of NreC. NreB/NreC activates the expression of the nitrate (narGHJI) and nitrite (nir) reductase operons, as well as the putative nitrate transporter gene narT.</text>
</comment>
<dbReference type="SUPFAM" id="SSF55874">
    <property type="entry name" value="ATPase domain of HSP90 chaperone/DNA topoisomerase II/histidine kinase"/>
    <property type="match status" value="1"/>
</dbReference>
<evidence type="ECO:0000256" key="6">
    <source>
        <dbReference type="ARBA" id="ARBA00022485"/>
    </source>
</evidence>
<reference evidence="18 19" key="1">
    <citation type="journal article" date="2015" name="Geomicrobiol. J.">
        <title>Caldisalinibacter kiritimatiensis gen. nov., sp. nov., a moderately thermohalophilic thiosulfate-reducing bacterium from a hypersaline microbial mat.</title>
        <authorList>
            <person name="Ben Hania W."/>
            <person name="Joseph M."/>
            <person name="Fiebig A."/>
            <person name="Bunk B."/>
            <person name="Klenk H.-P."/>
            <person name="Fardeau M.-L."/>
            <person name="Spring S."/>
        </authorList>
    </citation>
    <scope>NUCLEOTIDE SEQUENCE [LARGE SCALE GENOMIC DNA]</scope>
    <source>
        <strain evidence="18 19">L21-TH-D2</strain>
    </source>
</reference>
<dbReference type="Pfam" id="PF05384">
    <property type="entry name" value="DegS"/>
    <property type="match status" value="1"/>
</dbReference>
<evidence type="ECO:0000256" key="5">
    <source>
        <dbReference type="ARBA" id="ARBA00017322"/>
    </source>
</evidence>
<accession>R1CMD1</accession>
<dbReference type="GO" id="GO:0016020">
    <property type="term" value="C:membrane"/>
    <property type="evidence" value="ECO:0007669"/>
    <property type="project" value="InterPro"/>
</dbReference>
<organism evidence="18 19">
    <name type="scientific">Caldisalinibacter kiritimatiensis</name>
    <dbReference type="NCBI Taxonomy" id="1304284"/>
    <lineage>
        <taxon>Bacteria</taxon>
        <taxon>Bacillati</taxon>
        <taxon>Bacillota</taxon>
        <taxon>Tissierellia</taxon>
        <taxon>Tissierellales</taxon>
        <taxon>Thermohalobacteraceae</taxon>
        <taxon>Caldisalinibacter</taxon>
    </lineage>
</organism>
<keyword evidence="9" id="KW-0479">Metal-binding</keyword>
<dbReference type="PANTHER" id="PTHR24421:SF55">
    <property type="entry name" value="SENSOR HISTIDINE KINASE YDFH"/>
    <property type="match status" value="1"/>
</dbReference>
<gene>
    <name evidence="18" type="ORF">L21TH_2165</name>
</gene>
<keyword evidence="11" id="KW-0408">Iron</keyword>
<dbReference type="InterPro" id="IPR036890">
    <property type="entry name" value="HATPase_C_sf"/>
</dbReference>
<dbReference type="InterPro" id="IPR003594">
    <property type="entry name" value="HATPase_dom"/>
</dbReference>
<evidence type="ECO:0000256" key="13">
    <source>
        <dbReference type="ARBA" id="ARBA00023014"/>
    </source>
</evidence>
<dbReference type="Pfam" id="PF07730">
    <property type="entry name" value="HisKA_3"/>
    <property type="match status" value="1"/>
</dbReference>
<evidence type="ECO:0000256" key="3">
    <source>
        <dbReference type="ARBA" id="ARBA00004496"/>
    </source>
</evidence>
<keyword evidence="19" id="KW-1185">Reference proteome</keyword>
<evidence type="ECO:0000259" key="17">
    <source>
        <dbReference type="PROSITE" id="PS50109"/>
    </source>
</evidence>
<dbReference type="InterPro" id="IPR004358">
    <property type="entry name" value="Sig_transdc_His_kin-like_C"/>
</dbReference>
<evidence type="ECO:0000256" key="4">
    <source>
        <dbReference type="ARBA" id="ARBA00012438"/>
    </source>
</evidence>
<dbReference type="SMART" id="SM00387">
    <property type="entry name" value="HATPase_c"/>
    <property type="match status" value="1"/>
</dbReference>
<evidence type="ECO:0000256" key="15">
    <source>
        <dbReference type="ARBA" id="ARBA00030800"/>
    </source>
</evidence>
<evidence type="ECO:0000256" key="9">
    <source>
        <dbReference type="ARBA" id="ARBA00022723"/>
    </source>
</evidence>
<feature type="coiled-coil region" evidence="16">
    <location>
        <begin position="8"/>
        <end position="35"/>
    </location>
</feature>
<dbReference type="Proteomes" id="UP000013378">
    <property type="component" value="Unassembled WGS sequence"/>
</dbReference>
<dbReference type="PRINTS" id="PR00344">
    <property type="entry name" value="BCTRLSENSOR"/>
</dbReference>
<evidence type="ECO:0000256" key="11">
    <source>
        <dbReference type="ARBA" id="ARBA00023004"/>
    </source>
</evidence>
<proteinExistence type="predicted"/>
<dbReference type="Gene3D" id="3.30.565.10">
    <property type="entry name" value="Histidine kinase-like ATPase, C-terminal domain"/>
    <property type="match status" value="1"/>
</dbReference>
<evidence type="ECO:0000256" key="16">
    <source>
        <dbReference type="SAM" id="Coils"/>
    </source>
</evidence>
<dbReference type="GO" id="GO:0005737">
    <property type="term" value="C:cytoplasm"/>
    <property type="evidence" value="ECO:0007669"/>
    <property type="project" value="UniProtKB-SubCell"/>
</dbReference>
<dbReference type="EC" id="2.7.13.3" evidence="4"/>
<dbReference type="InterPro" id="IPR005467">
    <property type="entry name" value="His_kinase_dom"/>
</dbReference>
<dbReference type="InterPro" id="IPR011712">
    <property type="entry name" value="Sig_transdc_His_kin_sub3_dim/P"/>
</dbReference>
<evidence type="ECO:0000256" key="10">
    <source>
        <dbReference type="ARBA" id="ARBA00022777"/>
    </source>
</evidence>
<keyword evidence="7" id="KW-0963">Cytoplasm</keyword>
<dbReference type="InterPro" id="IPR008595">
    <property type="entry name" value="DegS"/>
</dbReference>
<comment type="caution">
    <text evidence="18">The sequence shown here is derived from an EMBL/GenBank/DDBJ whole genome shotgun (WGS) entry which is preliminary data.</text>
</comment>
<name>R1CMD1_9FIRM</name>
<dbReference type="eggNOG" id="COG4585">
    <property type="taxonomic scope" value="Bacteria"/>
</dbReference>
<evidence type="ECO:0000256" key="1">
    <source>
        <dbReference type="ARBA" id="ARBA00000085"/>
    </source>
</evidence>
<keyword evidence="6" id="KW-0004">4Fe-4S</keyword>
<sequence length="289" mass="32885">MILKREEEKSLIKKRTELEKRYKDAEEIVKKAEKLMAQVGVAMEVLTGNLGGIIETIEDMNKRQLLGVKIIQAQEEERQRVARDIHDGPAQTMANVVLKAELCERLLSLDVGKTKEELKNLKKIVRESIKDVRRIIYDLRPMSLDDLGLIPTVQRYAHKFTEDTEIDVNVIVHGEAREIDSIIEIAVFRIVQEALNNVRKHSKAKNVKVKLEYGTQYLRAVIEDNGVGFDLSKELSKNDNKDTGFGLMGMRERAELLNGNVNIKSVMGQGTKIIIKIPLNNKEVTNENE</sequence>
<dbReference type="GO" id="GO:0046983">
    <property type="term" value="F:protein dimerization activity"/>
    <property type="evidence" value="ECO:0007669"/>
    <property type="project" value="InterPro"/>
</dbReference>
<comment type="subcellular location">
    <subcellularLocation>
        <location evidence="3">Cytoplasm</location>
    </subcellularLocation>
</comment>
<evidence type="ECO:0000313" key="19">
    <source>
        <dbReference type="Proteomes" id="UP000013378"/>
    </source>
</evidence>
<dbReference type="GO" id="GO:0000155">
    <property type="term" value="F:phosphorelay sensor kinase activity"/>
    <property type="evidence" value="ECO:0007669"/>
    <property type="project" value="InterPro"/>
</dbReference>
<feature type="domain" description="Histidine kinase" evidence="17">
    <location>
        <begin position="84"/>
        <end position="281"/>
    </location>
</feature>
<dbReference type="PROSITE" id="PS50109">
    <property type="entry name" value="HIS_KIN"/>
    <property type="match status" value="1"/>
</dbReference>
<dbReference type="GO" id="GO:0046872">
    <property type="term" value="F:metal ion binding"/>
    <property type="evidence" value="ECO:0007669"/>
    <property type="project" value="UniProtKB-KW"/>
</dbReference>
<protein>
    <recommendedName>
        <fullName evidence="5">Oxygen sensor histidine kinase NreB</fullName>
        <ecNumber evidence="4">2.7.13.3</ecNumber>
    </recommendedName>
    <alternativeName>
        <fullName evidence="15">Nitrogen regulation protein B</fullName>
    </alternativeName>
</protein>
<dbReference type="EMBL" id="ARZA01000236">
    <property type="protein sequence ID" value="EOC99860.1"/>
    <property type="molecule type" value="Genomic_DNA"/>
</dbReference>
<dbReference type="Gene3D" id="1.20.5.1930">
    <property type="match status" value="1"/>
</dbReference>
<comment type="catalytic activity">
    <reaction evidence="1">
        <text>ATP + protein L-histidine = ADP + protein N-phospho-L-histidine.</text>
        <dbReference type="EC" id="2.7.13.3"/>
    </reaction>
</comment>
<keyword evidence="16" id="KW-0175">Coiled coil</keyword>
<keyword evidence="8" id="KW-0808">Transferase</keyword>
<keyword evidence="13" id="KW-0411">Iron-sulfur</keyword>
<evidence type="ECO:0000256" key="8">
    <source>
        <dbReference type="ARBA" id="ARBA00022679"/>
    </source>
</evidence>
<dbReference type="AlphaFoldDB" id="R1CMD1"/>
<dbReference type="CDD" id="cd16917">
    <property type="entry name" value="HATPase_UhpB-NarQ-NarX-like"/>
    <property type="match status" value="1"/>
</dbReference>
<evidence type="ECO:0000256" key="2">
    <source>
        <dbReference type="ARBA" id="ARBA00001966"/>
    </source>
</evidence>
<evidence type="ECO:0000256" key="12">
    <source>
        <dbReference type="ARBA" id="ARBA00023012"/>
    </source>
</evidence>
<keyword evidence="12" id="KW-0902">Two-component regulatory system</keyword>
<dbReference type="GO" id="GO:0051539">
    <property type="term" value="F:4 iron, 4 sulfur cluster binding"/>
    <property type="evidence" value="ECO:0007669"/>
    <property type="project" value="UniProtKB-KW"/>
</dbReference>
<keyword evidence="10" id="KW-0418">Kinase</keyword>
<evidence type="ECO:0000313" key="18">
    <source>
        <dbReference type="EMBL" id="EOC99860.1"/>
    </source>
</evidence>
<dbReference type="PANTHER" id="PTHR24421">
    <property type="entry name" value="NITRATE/NITRITE SENSOR PROTEIN NARX-RELATED"/>
    <property type="match status" value="1"/>
</dbReference>
<dbReference type="STRING" id="1304284.L21TH_2165"/>
<dbReference type="InterPro" id="IPR050482">
    <property type="entry name" value="Sensor_HK_TwoCompSys"/>
</dbReference>